<accession>A0A8S9KCP2</accession>
<comment type="caution">
    <text evidence="1">The sequence shown here is derived from an EMBL/GenBank/DDBJ whole genome shotgun (WGS) entry which is preliminary data.</text>
</comment>
<organism evidence="1">
    <name type="scientific">Brassica cretica</name>
    <name type="common">Mustard</name>
    <dbReference type="NCBI Taxonomy" id="69181"/>
    <lineage>
        <taxon>Eukaryota</taxon>
        <taxon>Viridiplantae</taxon>
        <taxon>Streptophyta</taxon>
        <taxon>Embryophyta</taxon>
        <taxon>Tracheophyta</taxon>
        <taxon>Spermatophyta</taxon>
        <taxon>Magnoliopsida</taxon>
        <taxon>eudicotyledons</taxon>
        <taxon>Gunneridae</taxon>
        <taxon>Pentapetalae</taxon>
        <taxon>rosids</taxon>
        <taxon>malvids</taxon>
        <taxon>Brassicales</taxon>
        <taxon>Brassicaceae</taxon>
        <taxon>Brassiceae</taxon>
        <taxon>Brassica</taxon>
    </lineage>
</organism>
<gene>
    <name evidence="1" type="ORF">F2Q70_00042750</name>
</gene>
<evidence type="ECO:0000313" key="1">
    <source>
        <dbReference type="EMBL" id="KAF2592574.1"/>
    </source>
</evidence>
<protein>
    <submittedName>
        <fullName evidence="1">Uncharacterized protein</fullName>
    </submittedName>
</protein>
<name>A0A8S9KCP2_BRACR</name>
<sequence>MIASMNLYPDLQSSRSVFSPTQLKRTLVLETVFVYRNSNEVECTGLEKEMMRRKMKAWKKKGSDSERCGSFTGGEFGEVIGVV</sequence>
<dbReference type="AlphaFoldDB" id="A0A8S9KCP2"/>
<proteinExistence type="predicted"/>
<dbReference type="EMBL" id="QGKY02000164">
    <property type="protein sequence ID" value="KAF2592574.1"/>
    <property type="molecule type" value="Genomic_DNA"/>
</dbReference>
<reference evidence="1" key="1">
    <citation type="submission" date="2019-12" db="EMBL/GenBank/DDBJ databases">
        <title>Genome sequencing and annotation of Brassica cretica.</title>
        <authorList>
            <person name="Studholme D.J."/>
            <person name="Sarris P.F."/>
        </authorList>
    </citation>
    <scope>NUCLEOTIDE SEQUENCE</scope>
    <source>
        <strain evidence="1">PFS-102/07</strain>
        <tissue evidence="1">Leaf</tissue>
    </source>
</reference>